<sequence>MTFNDKNIDITKNIKIIEWLKSELLTAIASLYELLAKGIQDSHDAMLDAISNIILVAYLLGKRLGLSYESIDAKVEEKAKLGLIEDHKIEKWYGDLSSLLEYSKRKRG</sequence>
<dbReference type="Pfam" id="PF12643">
    <property type="entry name" value="MazG-like"/>
    <property type="match status" value="1"/>
</dbReference>
<dbReference type="RefSeq" id="WP_091731541.1">
    <property type="nucleotide sequence ID" value="NZ_FNQE01000027.1"/>
</dbReference>
<gene>
    <name evidence="1" type="ORF">SAMN05660462_02371</name>
</gene>
<evidence type="ECO:0000313" key="2">
    <source>
        <dbReference type="Proteomes" id="UP000198625"/>
    </source>
</evidence>
<accession>A0A1H3RHR7</accession>
<protein>
    <submittedName>
        <fullName evidence="1">MazG-like family protein</fullName>
    </submittedName>
</protein>
<dbReference type="OrthoDB" id="2381770at2"/>
<dbReference type="STRING" id="415015.SAMN05660462_02371"/>
<dbReference type="GO" id="GO:0009143">
    <property type="term" value="P:nucleoside triphosphate catabolic process"/>
    <property type="evidence" value="ECO:0007669"/>
    <property type="project" value="InterPro"/>
</dbReference>
<reference evidence="1 2" key="1">
    <citation type="submission" date="2016-10" db="EMBL/GenBank/DDBJ databases">
        <authorList>
            <person name="de Groot N.N."/>
        </authorList>
    </citation>
    <scope>NUCLEOTIDE SEQUENCE [LARGE SCALE GENOMIC DNA]</scope>
    <source>
        <strain evidence="1 2">DSM 21650</strain>
    </source>
</reference>
<proteinExistence type="predicted"/>
<name>A0A1H3RHR7_9FIRM</name>
<dbReference type="AlphaFoldDB" id="A0A1H3RHR7"/>
<evidence type="ECO:0000313" key="1">
    <source>
        <dbReference type="EMBL" id="SDZ24768.1"/>
    </source>
</evidence>
<dbReference type="Proteomes" id="UP000198625">
    <property type="component" value="Unassembled WGS sequence"/>
</dbReference>
<dbReference type="InterPro" id="IPR025984">
    <property type="entry name" value="DCTPP"/>
</dbReference>
<keyword evidence="2" id="KW-1185">Reference proteome</keyword>
<dbReference type="EMBL" id="FNQE01000027">
    <property type="protein sequence ID" value="SDZ24768.1"/>
    <property type="molecule type" value="Genomic_DNA"/>
</dbReference>
<organism evidence="1 2">
    <name type="scientific">Proteiniborus ethanoligenes</name>
    <dbReference type="NCBI Taxonomy" id="415015"/>
    <lineage>
        <taxon>Bacteria</taxon>
        <taxon>Bacillati</taxon>
        <taxon>Bacillota</taxon>
        <taxon>Clostridia</taxon>
        <taxon>Eubacteriales</taxon>
        <taxon>Proteiniborus</taxon>
    </lineage>
</organism>
<dbReference type="GO" id="GO:0047429">
    <property type="term" value="F:nucleoside triphosphate diphosphatase activity"/>
    <property type="evidence" value="ECO:0007669"/>
    <property type="project" value="InterPro"/>
</dbReference>